<dbReference type="Pfam" id="PF13639">
    <property type="entry name" value="zf-RING_2"/>
    <property type="match status" value="1"/>
</dbReference>
<comment type="caution">
    <text evidence="7">The sequence shown here is derived from an EMBL/GenBank/DDBJ whole genome shotgun (WGS) entry which is preliminary data.</text>
</comment>
<dbReference type="SUPFAM" id="SSF57850">
    <property type="entry name" value="RING/U-box"/>
    <property type="match status" value="1"/>
</dbReference>
<dbReference type="InterPro" id="IPR013083">
    <property type="entry name" value="Znf_RING/FYVE/PHD"/>
</dbReference>
<organism evidence="7 8">
    <name type="scientific">Didymodactylos carnosus</name>
    <dbReference type="NCBI Taxonomy" id="1234261"/>
    <lineage>
        <taxon>Eukaryota</taxon>
        <taxon>Metazoa</taxon>
        <taxon>Spiralia</taxon>
        <taxon>Gnathifera</taxon>
        <taxon>Rotifera</taxon>
        <taxon>Eurotatoria</taxon>
        <taxon>Bdelloidea</taxon>
        <taxon>Philodinida</taxon>
        <taxon>Philodinidae</taxon>
        <taxon>Didymodactylos</taxon>
    </lineage>
</organism>
<evidence type="ECO:0000313" key="7">
    <source>
        <dbReference type="EMBL" id="CAF4256871.1"/>
    </source>
</evidence>
<dbReference type="GO" id="GO:0012505">
    <property type="term" value="C:endomembrane system"/>
    <property type="evidence" value="ECO:0007669"/>
    <property type="project" value="TreeGrafter"/>
</dbReference>
<keyword evidence="1" id="KW-0479">Metal-binding</keyword>
<dbReference type="EMBL" id="CAJNOK010030749">
    <property type="protein sequence ID" value="CAF1463951.1"/>
    <property type="molecule type" value="Genomic_DNA"/>
</dbReference>
<keyword evidence="3" id="KW-0862">Zinc</keyword>
<dbReference type="InterPro" id="IPR050731">
    <property type="entry name" value="HRD1_E3_ubiq-ligases"/>
</dbReference>
<evidence type="ECO:0000256" key="1">
    <source>
        <dbReference type="ARBA" id="ARBA00022723"/>
    </source>
</evidence>
<sequence length="152" mass="16486">MSGQIPTSDVCSICLSPMVQGEPLYTTSCSHTFHFSCITNTIKSKIDECPLCRTAIDQSLIQVLQPVSSTILSTTAPPSTPVQQTTSRFSFLNVIDNAVKSVVSVVGNTFQRSSISTPKKLDTNDSLYTIGEDLVDEKALNELAAERARRQA</sequence>
<name>A0A8S2SX22_9BILA</name>
<dbReference type="GO" id="GO:0061630">
    <property type="term" value="F:ubiquitin protein ligase activity"/>
    <property type="evidence" value="ECO:0007669"/>
    <property type="project" value="TreeGrafter"/>
</dbReference>
<protein>
    <recommendedName>
        <fullName evidence="5">RING-type domain-containing protein</fullName>
    </recommendedName>
</protein>
<proteinExistence type="predicted"/>
<dbReference type="InterPro" id="IPR001841">
    <property type="entry name" value="Znf_RING"/>
</dbReference>
<dbReference type="CDD" id="cd16448">
    <property type="entry name" value="RING-H2"/>
    <property type="match status" value="1"/>
</dbReference>
<dbReference type="PROSITE" id="PS50089">
    <property type="entry name" value="ZF_RING_2"/>
    <property type="match status" value="1"/>
</dbReference>
<accession>A0A8S2SX22</accession>
<dbReference type="Gene3D" id="3.30.40.10">
    <property type="entry name" value="Zinc/RING finger domain, C3HC4 (zinc finger)"/>
    <property type="match status" value="1"/>
</dbReference>
<keyword evidence="2 4" id="KW-0863">Zinc-finger</keyword>
<dbReference type="PANTHER" id="PTHR22763:SF162">
    <property type="entry name" value="TRANSMEMBRANE E3 UBIQUITIN-PROTEIN LIGASE 1"/>
    <property type="match status" value="1"/>
</dbReference>
<dbReference type="PANTHER" id="PTHR22763">
    <property type="entry name" value="RING ZINC FINGER PROTEIN"/>
    <property type="match status" value="1"/>
</dbReference>
<evidence type="ECO:0000313" key="8">
    <source>
        <dbReference type="Proteomes" id="UP000682733"/>
    </source>
</evidence>
<gene>
    <name evidence="6" type="ORF">OVA965_LOCUS35368</name>
    <name evidence="7" type="ORF">TMI583_LOCUS36332</name>
</gene>
<dbReference type="GO" id="GO:0043161">
    <property type="term" value="P:proteasome-mediated ubiquitin-dependent protein catabolic process"/>
    <property type="evidence" value="ECO:0007669"/>
    <property type="project" value="TreeGrafter"/>
</dbReference>
<evidence type="ECO:0000256" key="3">
    <source>
        <dbReference type="ARBA" id="ARBA00022833"/>
    </source>
</evidence>
<dbReference type="Proteomes" id="UP000682733">
    <property type="component" value="Unassembled WGS sequence"/>
</dbReference>
<evidence type="ECO:0000313" key="6">
    <source>
        <dbReference type="EMBL" id="CAF1463951.1"/>
    </source>
</evidence>
<feature type="domain" description="RING-type" evidence="5">
    <location>
        <begin position="11"/>
        <end position="53"/>
    </location>
</feature>
<reference evidence="7" key="1">
    <citation type="submission" date="2021-02" db="EMBL/GenBank/DDBJ databases">
        <authorList>
            <person name="Nowell W R."/>
        </authorList>
    </citation>
    <scope>NUCLEOTIDE SEQUENCE</scope>
</reference>
<evidence type="ECO:0000259" key="5">
    <source>
        <dbReference type="PROSITE" id="PS50089"/>
    </source>
</evidence>
<evidence type="ECO:0000256" key="4">
    <source>
        <dbReference type="PROSITE-ProRule" id="PRU00175"/>
    </source>
</evidence>
<dbReference type="SMART" id="SM00184">
    <property type="entry name" value="RING"/>
    <property type="match status" value="1"/>
</dbReference>
<dbReference type="AlphaFoldDB" id="A0A8S2SX22"/>
<dbReference type="EMBL" id="CAJOBA010052620">
    <property type="protein sequence ID" value="CAF4256871.1"/>
    <property type="molecule type" value="Genomic_DNA"/>
</dbReference>
<dbReference type="Proteomes" id="UP000677228">
    <property type="component" value="Unassembled WGS sequence"/>
</dbReference>
<evidence type="ECO:0000256" key="2">
    <source>
        <dbReference type="ARBA" id="ARBA00022771"/>
    </source>
</evidence>
<feature type="non-terminal residue" evidence="7">
    <location>
        <position position="1"/>
    </location>
</feature>
<dbReference type="GO" id="GO:0008270">
    <property type="term" value="F:zinc ion binding"/>
    <property type="evidence" value="ECO:0007669"/>
    <property type="project" value="UniProtKB-KW"/>
</dbReference>